<sequence length="162" mass="18279">MFAAANGYYMCNQFPITQQQQLHVSQQLNKMVPIVGGNVPVPGMHSRNGSLNVNAFENPYEITQQQIQNECYIQQQQQQAQIQVQQQAIQQVAEPAQQQETVVGGVTAVLEYDIEQMTKFVCWLCYGLMKRTDNPTSVFHSTVKQVLSATRLPKSTIILSLF</sequence>
<reference evidence="1" key="1">
    <citation type="submission" date="2023-04" db="EMBL/GenBank/DDBJ databases">
        <title>Candida boidinii NBRC 10035.</title>
        <authorList>
            <person name="Ichikawa N."/>
            <person name="Sato H."/>
            <person name="Tonouchi N."/>
        </authorList>
    </citation>
    <scope>NUCLEOTIDE SEQUENCE</scope>
    <source>
        <strain evidence="1">NBRC 10035</strain>
    </source>
</reference>
<keyword evidence="2" id="KW-1185">Reference proteome</keyword>
<dbReference type="Proteomes" id="UP001165120">
    <property type="component" value="Unassembled WGS sequence"/>
</dbReference>
<protein>
    <submittedName>
        <fullName evidence="1">Unnamed protein product</fullName>
    </submittedName>
</protein>
<dbReference type="EMBL" id="BSXN01002987">
    <property type="protein sequence ID" value="GME78228.1"/>
    <property type="molecule type" value="Genomic_DNA"/>
</dbReference>
<gene>
    <name evidence="1" type="ORF">Cboi02_000575400</name>
</gene>
<evidence type="ECO:0000313" key="1">
    <source>
        <dbReference type="EMBL" id="GME78228.1"/>
    </source>
</evidence>
<dbReference type="AlphaFoldDB" id="A0A9W6WJX1"/>
<comment type="caution">
    <text evidence="1">The sequence shown here is derived from an EMBL/GenBank/DDBJ whole genome shotgun (WGS) entry which is preliminary data.</text>
</comment>
<evidence type="ECO:0000313" key="2">
    <source>
        <dbReference type="Proteomes" id="UP001165120"/>
    </source>
</evidence>
<organism evidence="1 2">
    <name type="scientific">Candida boidinii</name>
    <name type="common">Yeast</name>
    <dbReference type="NCBI Taxonomy" id="5477"/>
    <lineage>
        <taxon>Eukaryota</taxon>
        <taxon>Fungi</taxon>
        <taxon>Dikarya</taxon>
        <taxon>Ascomycota</taxon>
        <taxon>Saccharomycotina</taxon>
        <taxon>Pichiomycetes</taxon>
        <taxon>Pichiales</taxon>
        <taxon>Pichiaceae</taxon>
        <taxon>Ogataea</taxon>
        <taxon>Ogataea/Candida clade</taxon>
    </lineage>
</organism>
<proteinExistence type="predicted"/>
<accession>A0A9W6WJX1</accession>
<name>A0A9W6WJX1_CANBO</name>